<feature type="domain" description="PEP-utilising enzyme C-terminal" evidence="20">
    <location>
        <begin position="279"/>
        <end position="574"/>
    </location>
</feature>
<evidence type="ECO:0000256" key="6">
    <source>
        <dbReference type="ARBA" id="ARBA00012232"/>
    </source>
</evidence>
<evidence type="ECO:0000256" key="3">
    <source>
        <dbReference type="ARBA" id="ARBA00002728"/>
    </source>
</evidence>
<dbReference type="NCBIfam" id="TIGR01417">
    <property type="entry name" value="PTS_I_fam"/>
    <property type="match status" value="1"/>
</dbReference>
<organism evidence="22 23">
    <name type="scientific">Variovorax soli</name>
    <dbReference type="NCBI Taxonomy" id="376815"/>
    <lineage>
        <taxon>Bacteria</taxon>
        <taxon>Pseudomonadati</taxon>
        <taxon>Pseudomonadota</taxon>
        <taxon>Betaproteobacteria</taxon>
        <taxon>Burkholderiales</taxon>
        <taxon>Comamonadaceae</taxon>
        <taxon>Variovorax</taxon>
    </lineage>
</organism>
<dbReference type="SUPFAM" id="SSF52009">
    <property type="entry name" value="Phosphohistidine domain"/>
    <property type="match status" value="1"/>
</dbReference>
<keyword evidence="12 17" id="KW-0598">Phosphotransferase system</keyword>
<evidence type="ECO:0000259" key="19">
    <source>
        <dbReference type="Pfam" id="PF00391"/>
    </source>
</evidence>
<proteinExistence type="inferred from homology"/>
<dbReference type="InterPro" id="IPR050499">
    <property type="entry name" value="PEP-utilizing_PTS_enzyme"/>
</dbReference>
<comment type="catalytic activity">
    <reaction evidence="1 17">
        <text>L-histidyl-[protein] + phosphoenolpyruvate = N(pros)-phospho-L-histidyl-[protein] + pyruvate</text>
        <dbReference type="Rhea" id="RHEA:23880"/>
        <dbReference type="Rhea" id="RHEA-COMP:9745"/>
        <dbReference type="Rhea" id="RHEA-COMP:9746"/>
        <dbReference type="ChEBI" id="CHEBI:15361"/>
        <dbReference type="ChEBI" id="CHEBI:29979"/>
        <dbReference type="ChEBI" id="CHEBI:58702"/>
        <dbReference type="ChEBI" id="CHEBI:64837"/>
        <dbReference type="EC" id="2.7.3.9"/>
    </reaction>
</comment>
<comment type="function">
    <text evidence="3 17">General (non sugar-specific) component of the phosphoenolpyruvate-dependent sugar phosphotransferase system (sugar PTS). This major carbohydrate active-transport system catalyzes the phosphorylation of incoming sugar substrates concomitantly with their translocation across the cell membrane. Enzyme I transfers the phosphoryl group from phosphoenolpyruvate (PEP) to the phosphoryl carrier protein (HPr).</text>
</comment>
<evidence type="ECO:0000256" key="12">
    <source>
        <dbReference type="ARBA" id="ARBA00022683"/>
    </source>
</evidence>
<dbReference type="InterPro" id="IPR023151">
    <property type="entry name" value="PEP_util_CS"/>
</dbReference>
<dbReference type="SUPFAM" id="SSF51621">
    <property type="entry name" value="Phosphoenolpyruvate/pyruvate domain"/>
    <property type="match status" value="1"/>
</dbReference>
<evidence type="ECO:0000259" key="20">
    <source>
        <dbReference type="Pfam" id="PF02896"/>
    </source>
</evidence>
<evidence type="ECO:0000256" key="16">
    <source>
        <dbReference type="ARBA" id="ARBA00033235"/>
    </source>
</evidence>
<comment type="cofactor">
    <cofactor evidence="2 17">
        <name>Mg(2+)</name>
        <dbReference type="ChEBI" id="CHEBI:18420"/>
    </cofactor>
</comment>
<dbReference type="RefSeq" id="WP_309900011.1">
    <property type="nucleotide sequence ID" value="NZ_JAVDRF010000003.1"/>
</dbReference>
<evidence type="ECO:0000256" key="13">
    <source>
        <dbReference type="ARBA" id="ARBA00022723"/>
    </source>
</evidence>
<dbReference type="Proteomes" id="UP001184230">
    <property type="component" value="Unassembled WGS sequence"/>
</dbReference>
<evidence type="ECO:0000259" key="21">
    <source>
        <dbReference type="Pfam" id="PF05524"/>
    </source>
</evidence>
<comment type="subcellular location">
    <subcellularLocation>
        <location evidence="4 17">Cytoplasm</location>
    </subcellularLocation>
</comment>
<keyword evidence="15 17" id="KW-0460">Magnesium</keyword>
<evidence type="ECO:0000256" key="11">
    <source>
        <dbReference type="ARBA" id="ARBA00022679"/>
    </source>
</evidence>
<keyword evidence="14 17" id="KW-0418">Kinase</keyword>
<dbReference type="Gene3D" id="3.50.30.10">
    <property type="entry name" value="Phosphohistidine domain"/>
    <property type="match status" value="1"/>
</dbReference>
<dbReference type="PANTHER" id="PTHR46244">
    <property type="entry name" value="PHOSPHOENOLPYRUVATE-PROTEIN PHOSPHOTRANSFERASE"/>
    <property type="match status" value="1"/>
</dbReference>
<evidence type="ECO:0000256" key="14">
    <source>
        <dbReference type="ARBA" id="ARBA00022777"/>
    </source>
</evidence>
<evidence type="ECO:0000256" key="2">
    <source>
        <dbReference type="ARBA" id="ARBA00001946"/>
    </source>
</evidence>
<reference evidence="22 23" key="1">
    <citation type="submission" date="2023-07" db="EMBL/GenBank/DDBJ databases">
        <title>Sorghum-associated microbial communities from plants grown in Nebraska, USA.</title>
        <authorList>
            <person name="Schachtman D."/>
        </authorList>
    </citation>
    <scope>NUCLEOTIDE SEQUENCE [LARGE SCALE GENOMIC DNA]</scope>
    <source>
        <strain evidence="22 23">DS1781</strain>
    </source>
</reference>
<gene>
    <name evidence="22" type="ORF">J2739_001439</name>
</gene>
<dbReference type="Pfam" id="PF02896">
    <property type="entry name" value="PEP-utilizers_C"/>
    <property type="match status" value="1"/>
</dbReference>
<protein>
    <recommendedName>
        <fullName evidence="7 17">Phosphoenolpyruvate-protein phosphotransferase</fullName>
        <ecNumber evidence="6 17">2.7.3.9</ecNumber>
    </recommendedName>
    <alternativeName>
        <fullName evidence="16 17">Phosphotransferase system, enzyme I</fullName>
    </alternativeName>
</protein>
<evidence type="ECO:0000256" key="8">
    <source>
        <dbReference type="ARBA" id="ARBA00022448"/>
    </source>
</evidence>
<dbReference type="Pfam" id="PF00391">
    <property type="entry name" value="PEP-utilizers"/>
    <property type="match status" value="1"/>
</dbReference>
<evidence type="ECO:0000256" key="5">
    <source>
        <dbReference type="ARBA" id="ARBA00007837"/>
    </source>
</evidence>
<dbReference type="InterPro" id="IPR036637">
    <property type="entry name" value="Phosphohistidine_dom_sf"/>
</dbReference>
<feature type="domain" description="Phosphotransferase system enzyme I N-terminal" evidence="21">
    <location>
        <begin position="6"/>
        <end position="133"/>
    </location>
</feature>
<evidence type="ECO:0000313" key="22">
    <source>
        <dbReference type="EMBL" id="MDR6535669.1"/>
    </source>
</evidence>
<keyword evidence="9 17" id="KW-0963">Cytoplasm</keyword>
<keyword evidence="23" id="KW-1185">Reference proteome</keyword>
<evidence type="ECO:0000256" key="17">
    <source>
        <dbReference type="PIRNR" id="PIRNR000732"/>
    </source>
</evidence>
<dbReference type="Gene3D" id="3.20.20.60">
    <property type="entry name" value="Phosphoenolpyruvate-binding domains"/>
    <property type="match status" value="1"/>
</dbReference>
<dbReference type="InterPro" id="IPR040442">
    <property type="entry name" value="Pyrv_kinase-like_dom_sf"/>
</dbReference>
<dbReference type="GO" id="GO:0008965">
    <property type="term" value="F:phosphoenolpyruvate-protein phosphotransferase activity"/>
    <property type="evidence" value="ECO:0007669"/>
    <property type="project" value="UniProtKB-EC"/>
</dbReference>
<evidence type="ECO:0000313" key="23">
    <source>
        <dbReference type="Proteomes" id="UP001184230"/>
    </source>
</evidence>
<dbReference type="PROSITE" id="PS00742">
    <property type="entry name" value="PEP_ENZYMES_2"/>
    <property type="match status" value="1"/>
</dbReference>
<evidence type="ECO:0000256" key="18">
    <source>
        <dbReference type="SAM" id="MobiDB-lite"/>
    </source>
</evidence>
<dbReference type="Gene3D" id="1.10.274.10">
    <property type="entry name" value="PtsI, HPr-binding domain"/>
    <property type="match status" value="1"/>
</dbReference>
<dbReference type="EMBL" id="JAVDRF010000003">
    <property type="protein sequence ID" value="MDR6535669.1"/>
    <property type="molecule type" value="Genomic_DNA"/>
</dbReference>
<dbReference type="Pfam" id="PF05524">
    <property type="entry name" value="PEP-utilisers_N"/>
    <property type="match status" value="1"/>
</dbReference>
<dbReference type="InterPro" id="IPR008731">
    <property type="entry name" value="PTS_EIN"/>
</dbReference>
<keyword evidence="11 17" id="KW-0808">Transferase</keyword>
<dbReference type="InterPro" id="IPR015813">
    <property type="entry name" value="Pyrv/PenolPyrv_kinase-like_dom"/>
</dbReference>
<accession>A0ABU1NB64</accession>
<dbReference type="InterPro" id="IPR000121">
    <property type="entry name" value="PEP_util_C"/>
</dbReference>
<dbReference type="PROSITE" id="PS00370">
    <property type="entry name" value="PEP_ENZYMES_PHOS_SITE"/>
    <property type="match status" value="1"/>
</dbReference>
<dbReference type="PIRSF" id="PIRSF000732">
    <property type="entry name" value="PTS_enzyme_I"/>
    <property type="match status" value="1"/>
</dbReference>
<dbReference type="PRINTS" id="PR01736">
    <property type="entry name" value="PHPHTRNFRASE"/>
</dbReference>
<evidence type="ECO:0000256" key="15">
    <source>
        <dbReference type="ARBA" id="ARBA00022842"/>
    </source>
</evidence>
<evidence type="ECO:0000256" key="1">
    <source>
        <dbReference type="ARBA" id="ARBA00000683"/>
    </source>
</evidence>
<dbReference type="InterPro" id="IPR024692">
    <property type="entry name" value="PTS_EI"/>
</dbReference>
<keyword evidence="10 17" id="KW-0762">Sugar transport</keyword>
<feature type="region of interest" description="Disordered" evidence="18">
    <location>
        <begin position="155"/>
        <end position="175"/>
    </location>
</feature>
<name>A0ABU1NB64_9BURK</name>
<evidence type="ECO:0000256" key="7">
    <source>
        <dbReference type="ARBA" id="ARBA00016544"/>
    </source>
</evidence>
<dbReference type="InterPro" id="IPR008279">
    <property type="entry name" value="PEP-util_enz_mobile_dom"/>
</dbReference>
<evidence type="ECO:0000256" key="10">
    <source>
        <dbReference type="ARBA" id="ARBA00022597"/>
    </source>
</evidence>
<evidence type="ECO:0000256" key="9">
    <source>
        <dbReference type="ARBA" id="ARBA00022490"/>
    </source>
</evidence>
<dbReference type="InterPro" id="IPR036618">
    <property type="entry name" value="PtsI_HPr-bd_sf"/>
</dbReference>
<feature type="domain" description="PEP-utilising enzyme mobile" evidence="19">
    <location>
        <begin position="181"/>
        <end position="252"/>
    </location>
</feature>
<comment type="caution">
    <text evidence="22">The sequence shown here is derived from an EMBL/GenBank/DDBJ whole genome shotgun (WGS) entry which is preliminary data.</text>
</comment>
<evidence type="ECO:0000256" key="4">
    <source>
        <dbReference type="ARBA" id="ARBA00004496"/>
    </source>
</evidence>
<dbReference type="EC" id="2.7.3.9" evidence="6 17"/>
<sequence>MTFAVHGLPVARGIAIGRAVLVVSSRLDVAHYFIKPEEVETEIDRVRIARNAVAEELQKLQASVALMGPNDAPHELTALLEVHLMLLQDEVLTGGVKHWIVERLYNAEWALTTQLEVVARQFDEMEDEYLRERKADLEQVVERLLHRMKGTAAVLAPTPPRRKRTAEDEDSDPTARDAIDAPLVLIAHDLSPADMLQFKKSVFAGFVTDVGGRTSHTAIVARSMDIPAVVGARSASQLVRQDDWVIIDGDAGVVIVDPSPIILADYGFKQRQGDLERGRLARLRHKPAITLDGQKVDLLANIEMPEDTLGAVKAGAVGVGLFRSEFLFMGREAQRLTRLPDEEEQYQAYRRAIEGMQGMPVTIRTVDVGADKPLDGRAVRDDEAHLNPALGLRAIRWSLADPAMFLTQVRAILRAAAHGEILLLIPMLAHASEIRQTLALIDFARAELDNRGVVYGKVKLGAMIEVPAAALTLKIFLKHFDFLSIGTNDLIQYTLAIDRADESVAHLYDPAHPAVLRLVAETIAECRRQGKGVSVCGEMAGDVAFTRLLLGMGLRSFSMHPSQILAVKQEVLRADTSKLEAWTQAVLEADDPAALLAPAAAPQ</sequence>
<keyword evidence="8 17" id="KW-0813">Transport</keyword>
<dbReference type="InterPro" id="IPR018274">
    <property type="entry name" value="PEP_util_AS"/>
</dbReference>
<keyword evidence="13 17" id="KW-0479">Metal-binding</keyword>
<comment type="similarity">
    <text evidence="5 17">Belongs to the PEP-utilizing enzyme family.</text>
</comment>
<dbReference type="PANTHER" id="PTHR46244:SF3">
    <property type="entry name" value="PHOSPHOENOLPYRUVATE-PROTEIN PHOSPHOTRANSFERASE"/>
    <property type="match status" value="1"/>
</dbReference>
<dbReference type="InterPro" id="IPR006318">
    <property type="entry name" value="PTS_EI-like"/>
</dbReference>
<dbReference type="SUPFAM" id="SSF47831">
    <property type="entry name" value="Enzyme I of the PEP:sugar phosphotransferase system HPr-binding (sub)domain"/>
    <property type="match status" value="1"/>
</dbReference>